<sequence>MKSYIRNHILSSLIMFALAAGGAHFLLSSLQSQTAGQQQEIAALMQNQQQNEGQTPTLGQVGQNLGGFFRSVTP</sequence>
<dbReference type="EMBL" id="LWSA01000139">
    <property type="protein sequence ID" value="OCX72595.1"/>
    <property type="molecule type" value="Genomic_DNA"/>
</dbReference>
<dbReference type="AlphaFoldDB" id="A0A1C2I9C6"/>
<comment type="caution">
    <text evidence="1">The sequence shown here is derived from an EMBL/GenBank/DDBJ whole genome shotgun (WGS) entry which is preliminary data.</text>
</comment>
<evidence type="ECO:0000313" key="1">
    <source>
        <dbReference type="EMBL" id="OCX72595.1"/>
    </source>
</evidence>
<name>A0A1C2I9C6_ACITH</name>
<dbReference type="Proteomes" id="UP000094893">
    <property type="component" value="Unassembled WGS sequence"/>
</dbReference>
<evidence type="ECO:0000313" key="2">
    <source>
        <dbReference type="Proteomes" id="UP000094893"/>
    </source>
</evidence>
<protein>
    <submittedName>
        <fullName evidence="1">Uncharacterized protein</fullName>
    </submittedName>
</protein>
<organism evidence="1 2">
    <name type="scientific">Acidithiobacillus thiooxidans</name>
    <name type="common">Thiobacillus thiooxidans</name>
    <dbReference type="NCBI Taxonomy" id="930"/>
    <lineage>
        <taxon>Bacteria</taxon>
        <taxon>Pseudomonadati</taxon>
        <taxon>Pseudomonadota</taxon>
        <taxon>Acidithiobacillia</taxon>
        <taxon>Acidithiobacillales</taxon>
        <taxon>Acidithiobacillaceae</taxon>
        <taxon>Acidithiobacillus</taxon>
    </lineage>
</organism>
<reference evidence="1 2" key="1">
    <citation type="journal article" date="2016" name="Int. J. Mol. Sci.">
        <title>Comparative genomics of the extreme acidophile Acidithiobacillus thiooxidans reveals intraspecific divergence and niche adaptation.</title>
        <authorList>
            <person name="Zhang X."/>
            <person name="Feng X."/>
            <person name="Tao J."/>
            <person name="Ma L."/>
            <person name="Xiao Y."/>
            <person name="Liang Y."/>
            <person name="Liu X."/>
            <person name="Yin H."/>
        </authorList>
    </citation>
    <scope>NUCLEOTIDE SEQUENCE [LARGE SCALE GENOMIC DNA]</scope>
    <source>
        <strain evidence="1 2">A02</strain>
    </source>
</reference>
<gene>
    <name evidence="1" type="ORF">A6P07_09510</name>
</gene>
<dbReference type="RefSeq" id="WP_024894002.1">
    <property type="nucleotide sequence ID" value="NZ_JMEB01000160.1"/>
</dbReference>
<accession>A0A1C2I9C6</accession>
<proteinExistence type="predicted"/>